<proteinExistence type="predicted"/>
<dbReference type="InParanoid" id="A0A1X7SUR2"/>
<organism evidence="1">
    <name type="scientific">Amphimedon queenslandica</name>
    <name type="common">Sponge</name>
    <dbReference type="NCBI Taxonomy" id="400682"/>
    <lineage>
        <taxon>Eukaryota</taxon>
        <taxon>Metazoa</taxon>
        <taxon>Porifera</taxon>
        <taxon>Demospongiae</taxon>
        <taxon>Heteroscleromorpha</taxon>
        <taxon>Haplosclerida</taxon>
        <taxon>Niphatidae</taxon>
        <taxon>Amphimedon</taxon>
    </lineage>
</organism>
<name>A0A1X7SUR2_AMPQE</name>
<dbReference type="EnsemblMetazoa" id="Aqu2.1.05882_001">
    <property type="protein sequence ID" value="Aqu2.1.05882_001"/>
    <property type="gene ID" value="Aqu2.1.05882"/>
</dbReference>
<sequence length="72" mass="8048">MVHPPYTFMYIFLGKFTGEPGSAVVSEPEVGVLHERIVEVWLSLAKPSMSGWIKRITLGATIPYDRRKKGGD</sequence>
<evidence type="ECO:0000313" key="1">
    <source>
        <dbReference type="EnsemblMetazoa" id="Aqu2.1.05882_001"/>
    </source>
</evidence>
<protein>
    <submittedName>
        <fullName evidence="1">Uncharacterized protein</fullName>
    </submittedName>
</protein>
<reference evidence="1" key="1">
    <citation type="submission" date="2017-05" db="UniProtKB">
        <authorList>
            <consortium name="EnsemblMetazoa"/>
        </authorList>
    </citation>
    <scope>IDENTIFICATION</scope>
</reference>
<accession>A0A1X7SUR2</accession>
<dbReference type="AlphaFoldDB" id="A0A1X7SUR2"/>